<dbReference type="AlphaFoldDB" id="A0A8J5K2A9"/>
<sequence>MVSVMAVGSLCRGLGALTLRSGGPSLTTISFTKHSFQQDGQYTVKPLKTTKLGGRDPETGRIIVGTLGGGAKRNYRWIDWFRYGPKDGTFLEERVIKILYDPNRSARIALVAHGDNLSCRSMMPSSLIYSMRLWSLGVLSRFGPPDCGLHSISDLQSQLPKPLVLAAAVCPVMLGAKPFYFCSNPTWVVVLLVRPKEGDAYPVGALPTSTIVNCLEIKPGDGARFIKAAGTGGIIMRRIGKKVVVQLPTKREVALDPECMATVGRVSNVDHGKKHVGSAQRRRWLGRRPASGLWQRKTGYNGRKIRPLPPIKSYGVRPEELPVMRFTIGSEGPSRRIIPSTDRVT</sequence>
<name>A0A8J5K2A9_HOMAM</name>
<comment type="similarity">
    <text evidence="1">Belongs to the universal ribosomal protein uL2 family.</text>
</comment>
<dbReference type="InterPro" id="IPR012340">
    <property type="entry name" value="NA-bd_OB-fold"/>
</dbReference>
<dbReference type="EMBL" id="JAHLQT010022636">
    <property type="protein sequence ID" value="KAG7166199.1"/>
    <property type="molecule type" value="Genomic_DNA"/>
</dbReference>
<keyword evidence="7" id="KW-1185">Reference proteome</keyword>
<reference evidence="6" key="1">
    <citation type="journal article" date="2021" name="Sci. Adv.">
        <title>The American lobster genome reveals insights on longevity, neural, and immune adaptations.</title>
        <authorList>
            <person name="Polinski J.M."/>
            <person name="Zimin A.V."/>
            <person name="Clark K.F."/>
            <person name="Kohn A.B."/>
            <person name="Sadowski N."/>
            <person name="Timp W."/>
            <person name="Ptitsyn A."/>
            <person name="Khanna P."/>
            <person name="Romanova D.Y."/>
            <person name="Williams P."/>
            <person name="Greenwood S.J."/>
            <person name="Moroz L.L."/>
            <person name="Walt D.R."/>
            <person name="Bodnar A.G."/>
        </authorList>
    </citation>
    <scope>NUCLEOTIDE SEQUENCE</scope>
    <source>
        <strain evidence="6">GMGI-L3</strain>
    </source>
</reference>
<evidence type="ECO:0000313" key="6">
    <source>
        <dbReference type="EMBL" id="KAG7166199.1"/>
    </source>
</evidence>
<gene>
    <name evidence="6" type="primary">MRPL2-L</name>
    <name evidence="6" type="ORF">Hamer_G011021</name>
</gene>
<dbReference type="SMART" id="SM01383">
    <property type="entry name" value="Ribosomal_L2"/>
    <property type="match status" value="1"/>
</dbReference>
<dbReference type="GO" id="GO:0005762">
    <property type="term" value="C:mitochondrial large ribosomal subunit"/>
    <property type="evidence" value="ECO:0007669"/>
    <property type="project" value="TreeGrafter"/>
</dbReference>
<dbReference type="GO" id="GO:0032543">
    <property type="term" value="P:mitochondrial translation"/>
    <property type="evidence" value="ECO:0007669"/>
    <property type="project" value="TreeGrafter"/>
</dbReference>
<dbReference type="InterPro" id="IPR008991">
    <property type="entry name" value="Translation_prot_SH3-like_sf"/>
</dbReference>
<evidence type="ECO:0000256" key="2">
    <source>
        <dbReference type="ARBA" id="ARBA00022980"/>
    </source>
</evidence>
<dbReference type="PANTHER" id="PTHR13691:SF73">
    <property type="entry name" value="LARGE RIBOSOMAL SUBUNIT PROTEIN UL2M"/>
    <property type="match status" value="1"/>
</dbReference>
<dbReference type="Gene3D" id="2.30.30.30">
    <property type="match status" value="1"/>
</dbReference>
<evidence type="ECO:0000256" key="1">
    <source>
        <dbReference type="ARBA" id="ARBA00005636"/>
    </source>
</evidence>
<protein>
    <submittedName>
        <fullName evidence="6">39S ribosomal protein L2-like</fullName>
    </submittedName>
</protein>
<evidence type="ECO:0000313" key="7">
    <source>
        <dbReference type="Proteomes" id="UP000747542"/>
    </source>
</evidence>
<feature type="domain" description="Large ribosomal subunit protein uL2 RNA-binding" evidence="5">
    <location>
        <begin position="54"/>
        <end position="130"/>
    </location>
</feature>
<dbReference type="GO" id="GO:0003723">
    <property type="term" value="F:RNA binding"/>
    <property type="evidence" value="ECO:0007669"/>
    <property type="project" value="TreeGrafter"/>
</dbReference>
<dbReference type="PANTHER" id="PTHR13691">
    <property type="entry name" value="RIBOSOMAL PROTEIN L2"/>
    <property type="match status" value="1"/>
</dbReference>
<dbReference type="InterPro" id="IPR022669">
    <property type="entry name" value="Ribosomal_uL2_C"/>
</dbReference>
<evidence type="ECO:0000256" key="3">
    <source>
        <dbReference type="ARBA" id="ARBA00023274"/>
    </source>
</evidence>
<feature type="domain" description="Large ribosomal subunit protein uL2 C-terminal" evidence="4">
    <location>
        <begin position="195"/>
        <end position="317"/>
    </location>
</feature>
<dbReference type="Gene3D" id="2.40.50.140">
    <property type="entry name" value="Nucleic acid-binding proteins"/>
    <property type="match status" value="1"/>
</dbReference>
<comment type="caution">
    <text evidence="6">The sequence shown here is derived from an EMBL/GenBank/DDBJ whole genome shotgun (WGS) entry which is preliminary data.</text>
</comment>
<proteinExistence type="inferred from homology"/>
<dbReference type="InterPro" id="IPR002171">
    <property type="entry name" value="Ribosomal_uL2"/>
</dbReference>
<keyword evidence="3" id="KW-0687">Ribonucleoprotein</keyword>
<dbReference type="GO" id="GO:0003735">
    <property type="term" value="F:structural constituent of ribosome"/>
    <property type="evidence" value="ECO:0007669"/>
    <property type="project" value="InterPro"/>
</dbReference>
<dbReference type="Pfam" id="PF03947">
    <property type="entry name" value="Ribosomal_L2_C"/>
    <property type="match status" value="1"/>
</dbReference>
<dbReference type="SUPFAM" id="SSF50104">
    <property type="entry name" value="Translation proteins SH3-like domain"/>
    <property type="match status" value="1"/>
</dbReference>
<dbReference type="SMART" id="SM01382">
    <property type="entry name" value="Ribosomal_L2_C"/>
    <property type="match status" value="1"/>
</dbReference>
<accession>A0A8J5K2A9</accession>
<dbReference type="Pfam" id="PF00181">
    <property type="entry name" value="Ribosomal_L2_N"/>
    <property type="match status" value="1"/>
</dbReference>
<dbReference type="Proteomes" id="UP000747542">
    <property type="component" value="Unassembled WGS sequence"/>
</dbReference>
<keyword evidence="2 6" id="KW-0689">Ribosomal protein</keyword>
<evidence type="ECO:0000259" key="4">
    <source>
        <dbReference type="SMART" id="SM01382"/>
    </source>
</evidence>
<organism evidence="6 7">
    <name type="scientific">Homarus americanus</name>
    <name type="common">American lobster</name>
    <dbReference type="NCBI Taxonomy" id="6706"/>
    <lineage>
        <taxon>Eukaryota</taxon>
        <taxon>Metazoa</taxon>
        <taxon>Ecdysozoa</taxon>
        <taxon>Arthropoda</taxon>
        <taxon>Crustacea</taxon>
        <taxon>Multicrustacea</taxon>
        <taxon>Malacostraca</taxon>
        <taxon>Eumalacostraca</taxon>
        <taxon>Eucarida</taxon>
        <taxon>Decapoda</taxon>
        <taxon>Pleocyemata</taxon>
        <taxon>Astacidea</taxon>
        <taxon>Nephropoidea</taxon>
        <taxon>Nephropidae</taxon>
        <taxon>Homarus</taxon>
    </lineage>
</organism>
<dbReference type="InterPro" id="IPR022666">
    <property type="entry name" value="Ribosomal_uL2_RNA-bd_dom"/>
</dbReference>
<evidence type="ECO:0000259" key="5">
    <source>
        <dbReference type="SMART" id="SM01383"/>
    </source>
</evidence>
<dbReference type="InterPro" id="IPR014722">
    <property type="entry name" value="Rib_uL2_dom2"/>
</dbReference>
<dbReference type="SUPFAM" id="SSF50249">
    <property type="entry name" value="Nucleic acid-binding proteins"/>
    <property type="match status" value="1"/>
</dbReference>